<dbReference type="KEGG" id="nja:NSJP_2532"/>
<dbReference type="STRING" id="1325564.NSJP_2532"/>
<name>A0A1W1I752_9BACT</name>
<reference evidence="1 2" key="1">
    <citation type="submission" date="2017-03" db="EMBL/GenBank/DDBJ databases">
        <authorList>
            <person name="Afonso C.L."/>
            <person name="Miller P.J."/>
            <person name="Scott M.A."/>
            <person name="Spackman E."/>
            <person name="Goraichik I."/>
            <person name="Dimitrov K.M."/>
            <person name="Suarez D.L."/>
            <person name="Swayne D.E."/>
        </authorList>
    </citation>
    <scope>NUCLEOTIDE SEQUENCE [LARGE SCALE GENOMIC DNA]</scope>
    <source>
        <strain evidence="1">Genome sequencing of Nitrospira japonica strain NJ11</strain>
    </source>
</reference>
<protein>
    <submittedName>
        <fullName evidence="1">Uncharacterized protein</fullName>
    </submittedName>
</protein>
<dbReference type="EMBL" id="LT828648">
    <property type="protein sequence ID" value="SLM48699.1"/>
    <property type="molecule type" value="Genomic_DNA"/>
</dbReference>
<proteinExistence type="predicted"/>
<accession>A0A1W1I752</accession>
<dbReference type="AlphaFoldDB" id="A0A1W1I752"/>
<keyword evidence="2" id="KW-1185">Reference proteome</keyword>
<sequence>MNGIIKIDEFLRSYPRMNAAPIYDGSMCLEGIIDFSADSEECGLISDSFQLRMVVPETFPNDLPIVYELGGRIPRDRSYHINQYDNSLCLGSRLRLLLTISKRPTLMGFTQNCLIPYLYAVSRKLSLGGCFAFGELPHGMKGEVEDYRLLFCLQTTDQVWKTIDCLGMKKRRANKHPCPCGCGRTLGRCRFNRRIRKFRSLTGRTWFQNVARELKREPPTQASLVTTAQKVMACI</sequence>
<organism evidence="1 2">
    <name type="scientific">Nitrospira japonica</name>
    <dbReference type="NCBI Taxonomy" id="1325564"/>
    <lineage>
        <taxon>Bacteria</taxon>
        <taxon>Pseudomonadati</taxon>
        <taxon>Nitrospirota</taxon>
        <taxon>Nitrospiria</taxon>
        <taxon>Nitrospirales</taxon>
        <taxon>Nitrospiraceae</taxon>
        <taxon>Nitrospira</taxon>
    </lineage>
</organism>
<gene>
    <name evidence="1" type="ORF">NSJP_2532</name>
</gene>
<dbReference type="Proteomes" id="UP000192042">
    <property type="component" value="Chromosome I"/>
</dbReference>
<evidence type="ECO:0000313" key="1">
    <source>
        <dbReference type="EMBL" id="SLM48699.1"/>
    </source>
</evidence>
<evidence type="ECO:0000313" key="2">
    <source>
        <dbReference type="Proteomes" id="UP000192042"/>
    </source>
</evidence>